<evidence type="ECO:0000259" key="2">
    <source>
        <dbReference type="PROSITE" id="PS50181"/>
    </source>
</evidence>
<dbReference type="Pfam" id="PF00646">
    <property type="entry name" value="F-box"/>
    <property type="match status" value="1"/>
</dbReference>
<dbReference type="EMBL" id="NEVH01006600">
    <property type="protein sequence ID" value="PNF37393.1"/>
    <property type="molecule type" value="Genomic_DNA"/>
</dbReference>
<gene>
    <name evidence="3" type="ORF">B7P43_G16018</name>
</gene>
<dbReference type="OrthoDB" id="5860767at2759"/>
<dbReference type="GO" id="GO:0000209">
    <property type="term" value="P:protein polyubiquitination"/>
    <property type="evidence" value="ECO:0007669"/>
    <property type="project" value="TreeGrafter"/>
</dbReference>
<dbReference type="PANTHER" id="PTHR13252:SF9">
    <property type="entry name" value="F-BOX ONLY PROTEIN 28"/>
    <property type="match status" value="1"/>
</dbReference>
<keyword evidence="4" id="KW-1185">Reference proteome</keyword>
<dbReference type="InterPro" id="IPR001810">
    <property type="entry name" value="F-box_dom"/>
</dbReference>
<dbReference type="InParanoid" id="A0A2J7R991"/>
<protein>
    <recommendedName>
        <fullName evidence="2">F-box domain-containing protein</fullName>
    </recommendedName>
</protein>
<dbReference type="CDD" id="cd22100">
    <property type="entry name" value="F-box_FBXO28"/>
    <property type="match status" value="1"/>
</dbReference>
<evidence type="ECO:0000256" key="1">
    <source>
        <dbReference type="SAM" id="Coils"/>
    </source>
</evidence>
<name>A0A2J7R991_9NEOP</name>
<dbReference type="InterPro" id="IPR039719">
    <property type="entry name" value="FBXO28"/>
</dbReference>
<sequence length="378" mass="42681">MLDLLSLPDIVLEKILSYLTYDEIARYRIICRQFDTLCKQLLNKGFILVEKHHGHCLKAVKSQLPRRESERRTHPLARHCDILTAIETRLSILAMTFTKYIDAGVCCFIPGKVIDEIFRVLRSLKDSETPPRAHEVLQELRDISSMAMEHFDEKIVPFLKHSLSSSAAHSSYSMTGSCLMAGTPTPRILGQEKLRLEFSKIHSRTKRNKAFVGCLKRTVDNLTLKLKRYGAQLTVQAAKIRQQEAKLAEQATKLTDQDAHIGELKRHLEEWDHKFGDLTAELSRAREESGTIAEAGTSHDVEGRVARKILPVGTAETEGRVGRRMVRNATVVSVDVADPGQGKDKDRNCKIKRKAEPEACNINVTKKMKVQSSNKMSE</sequence>
<dbReference type="PROSITE" id="PS50181">
    <property type="entry name" value="FBOX"/>
    <property type="match status" value="1"/>
</dbReference>
<dbReference type="PANTHER" id="PTHR13252">
    <property type="entry name" value="F-BOX ONLY PROTEIN 28"/>
    <property type="match status" value="1"/>
</dbReference>
<organism evidence="3 4">
    <name type="scientific">Cryptotermes secundus</name>
    <dbReference type="NCBI Taxonomy" id="105785"/>
    <lineage>
        <taxon>Eukaryota</taxon>
        <taxon>Metazoa</taxon>
        <taxon>Ecdysozoa</taxon>
        <taxon>Arthropoda</taxon>
        <taxon>Hexapoda</taxon>
        <taxon>Insecta</taxon>
        <taxon>Pterygota</taxon>
        <taxon>Neoptera</taxon>
        <taxon>Polyneoptera</taxon>
        <taxon>Dictyoptera</taxon>
        <taxon>Blattodea</taxon>
        <taxon>Blattoidea</taxon>
        <taxon>Termitoidae</taxon>
        <taxon>Kalotermitidae</taxon>
        <taxon>Cryptotermitinae</taxon>
        <taxon>Cryptotermes</taxon>
    </lineage>
</organism>
<feature type="coiled-coil region" evidence="1">
    <location>
        <begin position="237"/>
        <end position="288"/>
    </location>
</feature>
<dbReference type="AlphaFoldDB" id="A0A2J7R991"/>
<comment type="caution">
    <text evidence="3">The sequence shown here is derived from an EMBL/GenBank/DDBJ whole genome shotgun (WGS) entry which is preliminary data.</text>
</comment>
<reference evidence="3 4" key="1">
    <citation type="submission" date="2017-12" db="EMBL/GenBank/DDBJ databases">
        <title>Hemimetabolous genomes reveal molecular basis of termite eusociality.</title>
        <authorList>
            <person name="Harrison M.C."/>
            <person name="Jongepier E."/>
            <person name="Robertson H.M."/>
            <person name="Arning N."/>
            <person name="Bitard-Feildel T."/>
            <person name="Chao H."/>
            <person name="Childers C.P."/>
            <person name="Dinh H."/>
            <person name="Doddapaneni H."/>
            <person name="Dugan S."/>
            <person name="Gowin J."/>
            <person name="Greiner C."/>
            <person name="Han Y."/>
            <person name="Hu H."/>
            <person name="Hughes D.S.T."/>
            <person name="Huylmans A.-K."/>
            <person name="Kemena C."/>
            <person name="Kremer L.P.M."/>
            <person name="Lee S.L."/>
            <person name="Lopez-Ezquerra A."/>
            <person name="Mallet L."/>
            <person name="Monroy-Kuhn J.M."/>
            <person name="Moser A."/>
            <person name="Murali S.C."/>
            <person name="Muzny D.M."/>
            <person name="Otani S."/>
            <person name="Piulachs M.-D."/>
            <person name="Poelchau M."/>
            <person name="Qu J."/>
            <person name="Schaub F."/>
            <person name="Wada-Katsumata A."/>
            <person name="Worley K.C."/>
            <person name="Xie Q."/>
            <person name="Ylla G."/>
            <person name="Poulsen M."/>
            <person name="Gibbs R.A."/>
            <person name="Schal C."/>
            <person name="Richards S."/>
            <person name="Belles X."/>
            <person name="Korb J."/>
            <person name="Bornberg-Bauer E."/>
        </authorList>
    </citation>
    <scope>NUCLEOTIDE SEQUENCE [LARGE SCALE GENOMIC DNA]</scope>
    <source>
        <tissue evidence="3">Whole body</tissue>
    </source>
</reference>
<proteinExistence type="predicted"/>
<dbReference type="STRING" id="105785.A0A2J7R991"/>
<dbReference type="Proteomes" id="UP000235965">
    <property type="component" value="Unassembled WGS sequence"/>
</dbReference>
<feature type="domain" description="F-box" evidence="2">
    <location>
        <begin position="1"/>
        <end position="49"/>
    </location>
</feature>
<accession>A0A2J7R991</accession>
<dbReference type="SUPFAM" id="SSF81383">
    <property type="entry name" value="F-box domain"/>
    <property type="match status" value="1"/>
</dbReference>
<evidence type="ECO:0000313" key="4">
    <source>
        <dbReference type="Proteomes" id="UP000235965"/>
    </source>
</evidence>
<keyword evidence="1" id="KW-0175">Coiled coil</keyword>
<evidence type="ECO:0000313" key="3">
    <source>
        <dbReference type="EMBL" id="PNF37393.1"/>
    </source>
</evidence>
<dbReference type="InterPro" id="IPR036047">
    <property type="entry name" value="F-box-like_dom_sf"/>
</dbReference>